<accession>A0A2J6S6F7</accession>
<sequence length="264" mass="29686">MVAIYCDPKSPVDSFTFTFSAGPSLKFSFDRPLSGPVPTNRPFKRRRALSDVDGDGNEGRKKRRLRLHLITSRLSRPFSQPASNIVNHGISRVAIWGARNRAANKIVLRKAAIMNRVRMSMDAAKDFMRLEQEKSKGRMSLRQIVIQKPRCNEMPLPPSPLGLSAYDALDLEDEISDPYDEDFGIDRSDGMDRISAIYSDFNIMNPVSSDGNDGDDDWGFLDALDGIQPRDLPDTPPPPPEDSIVDLLREKERQGDGYFVTVRE</sequence>
<evidence type="ECO:0000313" key="2">
    <source>
        <dbReference type="EMBL" id="PMD46338.1"/>
    </source>
</evidence>
<feature type="region of interest" description="Disordered" evidence="1">
    <location>
        <begin position="36"/>
        <end position="60"/>
    </location>
</feature>
<dbReference type="OrthoDB" id="5387995at2759"/>
<gene>
    <name evidence="2" type="ORF">L207DRAFT_540895</name>
</gene>
<dbReference type="Proteomes" id="UP000235786">
    <property type="component" value="Unassembled WGS sequence"/>
</dbReference>
<organism evidence="2 3">
    <name type="scientific">Hyaloscypha variabilis (strain UAMH 11265 / GT02V1 / F)</name>
    <name type="common">Meliniomyces variabilis</name>
    <dbReference type="NCBI Taxonomy" id="1149755"/>
    <lineage>
        <taxon>Eukaryota</taxon>
        <taxon>Fungi</taxon>
        <taxon>Dikarya</taxon>
        <taxon>Ascomycota</taxon>
        <taxon>Pezizomycotina</taxon>
        <taxon>Leotiomycetes</taxon>
        <taxon>Helotiales</taxon>
        <taxon>Hyaloscyphaceae</taxon>
        <taxon>Hyaloscypha</taxon>
        <taxon>Hyaloscypha variabilis</taxon>
    </lineage>
</organism>
<feature type="compositionally biased region" description="Low complexity" evidence="1">
    <location>
        <begin position="220"/>
        <end position="230"/>
    </location>
</feature>
<evidence type="ECO:0000256" key="1">
    <source>
        <dbReference type="SAM" id="MobiDB-lite"/>
    </source>
</evidence>
<dbReference type="EMBL" id="KZ613939">
    <property type="protein sequence ID" value="PMD46338.1"/>
    <property type="molecule type" value="Genomic_DNA"/>
</dbReference>
<dbReference type="STRING" id="1149755.A0A2J6S6F7"/>
<dbReference type="AlphaFoldDB" id="A0A2J6S6F7"/>
<proteinExistence type="predicted"/>
<evidence type="ECO:0000313" key="3">
    <source>
        <dbReference type="Proteomes" id="UP000235786"/>
    </source>
</evidence>
<reference evidence="2 3" key="1">
    <citation type="submission" date="2016-04" db="EMBL/GenBank/DDBJ databases">
        <title>A degradative enzymes factory behind the ericoid mycorrhizal symbiosis.</title>
        <authorList>
            <consortium name="DOE Joint Genome Institute"/>
            <person name="Martino E."/>
            <person name="Morin E."/>
            <person name="Grelet G."/>
            <person name="Kuo A."/>
            <person name="Kohler A."/>
            <person name="Daghino S."/>
            <person name="Barry K."/>
            <person name="Choi C."/>
            <person name="Cichocki N."/>
            <person name="Clum A."/>
            <person name="Copeland A."/>
            <person name="Hainaut M."/>
            <person name="Haridas S."/>
            <person name="Labutti K."/>
            <person name="Lindquist E."/>
            <person name="Lipzen A."/>
            <person name="Khouja H.-R."/>
            <person name="Murat C."/>
            <person name="Ohm R."/>
            <person name="Olson A."/>
            <person name="Spatafora J."/>
            <person name="Veneault-Fourrey C."/>
            <person name="Henrissat B."/>
            <person name="Grigoriev I."/>
            <person name="Martin F."/>
            <person name="Perotto S."/>
        </authorList>
    </citation>
    <scope>NUCLEOTIDE SEQUENCE [LARGE SCALE GENOMIC DNA]</scope>
    <source>
        <strain evidence="2 3">F</strain>
    </source>
</reference>
<protein>
    <submittedName>
        <fullName evidence="2">Uncharacterized protein</fullName>
    </submittedName>
</protein>
<feature type="region of interest" description="Disordered" evidence="1">
    <location>
        <begin position="208"/>
        <end position="243"/>
    </location>
</feature>
<keyword evidence="3" id="KW-1185">Reference proteome</keyword>
<name>A0A2J6S6F7_HYAVF</name>